<dbReference type="EMBL" id="CP168151">
    <property type="protein sequence ID" value="XFD38870.1"/>
    <property type="molecule type" value="Genomic_DNA"/>
</dbReference>
<protein>
    <submittedName>
        <fullName evidence="1">DUF5590 domain-containing protein</fullName>
    </submittedName>
</protein>
<accession>A0ACD5DCU5</accession>
<proteinExistence type="predicted"/>
<dbReference type="Proteomes" id="UP001149860">
    <property type="component" value="Chromosome"/>
</dbReference>
<organism evidence="1 2">
    <name type="scientific">Lentilactobacillus terminaliae</name>
    <dbReference type="NCBI Taxonomy" id="3003483"/>
    <lineage>
        <taxon>Bacteria</taxon>
        <taxon>Bacillati</taxon>
        <taxon>Bacillota</taxon>
        <taxon>Bacilli</taxon>
        <taxon>Lactobacillales</taxon>
        <taxon>Lactobacillaceae</taxon>
        <taxon>Lentilactobacillus</taxon>
    </lineage>
</organism>
<sequence length="168" mass="18908">MQRQRRMKKSNRRIWIITAIVVVVILFSGFIVFHQAESPIANAKTEAIEIAQNSAKMGKVTGFYSENLGKQTYYTVAGNDNRGKAIYAVIAKKGGKVTVVDQKAGMSANQIKTLIQQRQHPKKINSVAITLIQSKPYWIVSYMNKQNKLCFATLNYKTGTIKQLIQNI</sequence>
<gene>
    <name evidence="1" type="ORF">O0236_005395</name>
</gene>
<name>A0ACD5DCU5_9LACO</name>
<reference evidence="1" key="1">
    <citation type="submission" date="2024-08" db="EMBL/GenBank/DDBJ databases">
        <title>Lentilactobacillus sp. nov., isolated from tree bark.</title>
        <authorList>
            <person name="Phuengjayaem S."/>
            <person name="Tanasupawat S."/>
        </authorList>
    </citation>
    <scope>NUCLEOTIDE SEQUENCE</scope>
    <source>
        <strain evidence="1">SPB1-3</strain>
    </source>
</reference>
<evidence type="ECO:0000313" key="2">
    <source>
        <dbReference type="Proteomes" id="UP001149860"/>
    </source>
</evidence>
<evidence type="ECO:0000313" key="1">
    <source>
        <dbReference type="EMBL" id="XFD38870.1"/>
    </source>
</evidence>
<keyword evidence="2" id="KW-1185">Reference proteome</keyword>